<dbReference type="Gene3D" id="1.10.510.10">
    <property type="entry name" value="Transferase(Phosphotransferase) domain 1"/>
    <property type="match status" value="1"/>
</dbReference>
<evidence type="ECO:0000259" key="3">
    <source>
        <dbReference type="PROSITE" id="PS50011"/>
    </source>
</evidence>
<accession>A0A0C3Q129</accession>
<feature type="repeat" description="TPR" evidence="1">
    <location>
        <begin position="529"/>
        <end position="562"/>
    </location>
</feature>
<evidence type="ECO:0000256" key="2">
    <source>
        <dbReference type="SAM" id="MobiDB-lite"/>
    </source>
</evidence>
<dbReference type="GO" id="GO:0005524">
    <property type="term" value="F:ATP binding"/>
    <property type="evidence" value="ECO:0007669"/>
    <property type="project" value="InterPro"/>
</dbReference>
<dbReference type="InterPro" id="IPR019734">
    <property type="entry name" value="TPR_rpt"/>
</dbReference>
<sequence length="683" mass="74629">MAENVDASNDGTAHGGAIIESSREAMTKTPARERLDGLSSFRIHPAAIKFSSPDPHGSGGMADVALATYLREDWDDEQVVAVKKVRYHQGVEKKKFENEFVHEVEVMAGLSHENIVRMIGFVEDLENGTAWIVLSWVPNGNVSEFLAAGDWEIPERISLIQGTFEGVKYLHTQQPPICHGDLKSLNILVSSSCRAIIIDFGSARAISDSQDETIDDDDGPRPQGAGPTVEQDSPAIHVGTAGNQLTLTGPAWSLRWAAPEMMSGNSPGLPSDIWAAGWVCWELMTNKLPFPELSSPGGIIMTVVQQRVPKPREEGQLGQIVALCSLMTDCWTFDPKSRPSITQCCNRLKWMPSTSPSGGNPSGSRVPSVDLLLQQGQMHYEQDGYEEAASLFQQALSFASSAGNQKATADALDRLGDVYRAQSKYGQAEESHARAQEIYASIGHDSGQLNTLLGLGLAYRLQSKYTEAEKSFTRAHEISARLGNDLALANTLRGLGQVYRVQSKYIQAEETFTQAEEIYARIGDDLGRAYTLKGLGDVYRFQSKYDQAAESYTRAQEISARVGDDLGRANTLRGLGDVYLAQSKYTQAEESYTQAQEIYGRIGGDLGRANTLRSIGHLCRNQGRNVEAAAHYTGARDLFARLGIDNEVQDVSRWLPIMLPDHNSSTTSPHQSVDTNIPSTAPS</sequence>
<feature type="repeat" description="TPR" evidence="1">
    <location>
        <begin position="369"/>
        <end position="402"/>
    </location>
</feature>
<feature type="region of interest" description="Disordered" evidence="2">
    <location>
        <begin position="1"/>
        <end position="29"/>
    </location>
</feature>
<dbReference type="InterPro" id="IPR011009">
    <property type="entry name" value="Kinase-like_dom_sf"/>
</dbReference>
<name>A0A0C3Q129_9AGAM</name>
<dbReference type="STRING" id="1051891.A0A0C3Q129"/>
<dbReference type="PANTHER" id="PTHR44329">
    <property type="entry name" value="SERINE/THREONINE-PROTEIN KINASE TNNI3K-RELATED"/>
    <property type="match status" value="1"/>
</dbReference>
<dbReference type="HOGENOM" id="CLU_000288_7_37_1"/>
<feature type="compositionally biased region" description="Polar residues" evidence="2">
    <location>
        <begin position="1"/>
        <end position="11"/>
    </location>
</feature>
<organism evidence="4 5">
    <name type="scientific">Tulasnella calospora MUT 4182</name>
    <dbReference type="NCBI Taxonomy" id="1051891"/>
    <lineage>
        <taxon>Eukaryota</taxon>
        <taxon>Fungi</taxon>
        <taxon>Dikarya</taxon>
        <taxon>Basidiomycota</taxon>
        <taxon>Agaricomycotina</taxon>
        <taxon>Agaricomycetes</taxon>
        <taxon>Cantharellales</taxon>
        <taxon>Tulasnellaceae</taxon>
        <taxon>Tulasnella</taxon>
    </lineage>
</organism>
<protein>
    <recommendedName>
        <fullName evidence="3">Protein kinase domain-containing protein</fullName>
    </recommendedName>
</protein>
<reference evidence="4 5" key="1">
    <citation type="submission" date="2014-04" db="EMBL/GenBank/DDBJ databases">
        <authorList>
            <consortium name="DOE Joint Genome Institute"/>
            <person name="Kuo A."/>
            <person name="Girlanda M."/>
            <person name="Perotto S."/>
            <person name="Kohler A."/>
            <person name="Nagy L.G."/>
            <person name="Floudas D."/>
            <person name="Copeland A."/>
            <person name="Barry K.W."/>
            <person name="Cichocki N."/>
            <person name="Veneault-Fourrey C."/>
            <person name="LaButti K."/>
            <person name="Lindquist E.A."/>
            <person name="Lipzen A."/>
            <person name="Lundell T."/>
            <person name="Morin E."/>
            <person name="Murat C."/>
            <person name="Sun H."/>
            <person name="Tunlid A."/>
            <person name="Henrissat B."/>
            <person name="Grigoriev I.V."/>
            <person name="Hibbett D.S."/>
            <person name="Martin F."/>
            <person name="Nordberg H.P."/>
            <person name="Cantor M.N."/>
            <person name="Hua S.X."/>
        </authorList>
    </citation>
    <scope>NUCLEOTIDE SEQUENCE [LARGE SCALE GENOMIC DNA]</scope>
    <source>
        <strain evidence="4 5">MUT 4182</strain>
    </source>
</reference>
<evidence type="ECO:0000313" key="5">
    <source>
        <dbReference type="Proteomes" id="UP000054248"/>
    </source>
</evidence>
<keyword evidence="5" id="KW-1185">Reference proteome</keyword>
<dbReference type="InterPro" id="IPR011990">
    <property type="entry name" value="TPR-like_helical_dom_sf"/>
</dbReference>
<dbReference type="InterPro" id="IPR008271">
    <property type="entry name" value="Ser/Thr_kinase_AS"/>
</dbReference>
<dbReference type="Gene3D" id="1.25.40.10">
    <property type="entry name" value="Tetratricopeptide repeat domain"/>
    <property type="match status" value="2"/>
</dbReference>
<evidence type="ECO:0000313" key="4">
    <source>
        <dbReference type="EMBL" id="KIO21790.1"/>
    </source>
</evidence>
<dbReference type="SUPFAM" id="SSF56112">
    <property type="entry name" value="Protein kinase-like (PK-like)"/>
    <property type="match status" value="1"/>
</dbReference>
<dbReference type="AlphaFoldDB" id="A0A0C3Q129"/>
<keyword evidence="1" id="KW-0802">TPR repeat</keyword>
<dbReference type="PROSITE" id="PS50011">
    <property type="entry name" value="PROTEIN_KINASE_DOM"/>
    <property type="match status" value="1"/>
</dbReference>
<feature type="domain" description="Protein kinase" evidence="3">
    <location>
        <begin position="50"/>
        <end position="351"/>
    </location>
</feature>
<dbReference type="SUPFAM" id="SSF48452">
    <property type="entry name" value="TPR-like"/>
    <property type="match status" value="2"/>
</dbReference>
<feature type="repeat" description="TPR" evidence="1">
    <location>
        <begin position="569"/>
        <end position="602"/>
    </location>
</feature>
<feature type="compositionally biased region" description="Acidic residues" evidence="2">
    <location>
        <begin position="209"/>
        <end position="218"/>
    </location>
</feature>
<dbReference type="PROSITE" id="PS50005">
    <property type="entry name" value="TPR"/>
    <property type="match status" value="4"/>
</dbReference>
<dbReference type="SMART" id="SM00028">
    <property type="entry name" value="TPR"/>
    <property type="match status" value="7"/>
</dbReference>
<gene>
    <name evidence="4" type="ORF">M407DRAFT_28664</name>
</gene>
<dbReference type="PROSITE" id="PS00108">
    <property type="entry name" value="PROTEIN_KINASE_ST"/>
    <property type="match status" value="1"/>
</dbReference>
<dbReference type="EMBL" id="KN823128">
    <property type="protein sequence ID" value="KIO21790.1"/>
    <property type="molecule type" value="Genomic_DNA"/>
</dbReference>
<feature type="repeat" description="TPR" evidence="1">
    <location>
        <begin position="449"/>
        <end position="482"/>
    </location>
</feature>
<feature type="region of interest" description="Disordered" evidence="2">
    <location>
        <begin position="208"/>
        <end position="235"/>
    </location>
</feature>
<proteinExistence type="predicted"/>
<dbReference type="OrthoDB" id="431454at2759"/>
<dbReference type="Pfam" id="PF00069">
    <property type="entry name" value="Pkinase"/>
    <property type="match status" value="1"/>
</dbReference>
<dbReference type="InterPro" id="IPR000719">
    <property type="entry name" value="Prot_kinase_dom"/>
</dbReference>
<dbReference type="Proteomes" id="UP000054248">
    <property type="component" value="Unassembled WGS sequence"/>
</dbReference>
<dbReference type="Pfam" id="PF13424">
    <property type="entry name" value="TPR_12"/>
    <property type="match status" value="3"/>
</dbReference>
<dbReference type="InterPro" id="IPR051681">
    <property type="entry name" value="Ser/Thr_Kinases-Pseudokinases"/>
</dbReference>
<reference evidence="5" key="2">
    <citation type="submission" date="2015-01" db="EMBL/GenBank/DDBJ databases">
        <title>Evolutionary Origins and Diversification of the Mycorrhizal Mutualists.</title>
        <authorList>
            <consortium name="DOE Joint Genome Institute"/>
            <consortium name="Mycorrhizal Genomics Consortium"/>
            <person name="Kohler A."/>
            <person name="Kuo A."/>
            <person name="Nagy L.G."/>
            <person name="Floudas D."/>
            <person name="Copeland A."/>
            <person name="Barry K.W."/>
            <person name="Cichocki N."/>
            <person name="Veneault-Fourrey C."/>
            <person name="LaButti K."/>
            <person name="Lindquist E.A."/>
            <person name="Lipzen A."/>
            <person name="Lundell T."/>
            <person name="Morin E."/>
            <person name="Murat C."/>
            <person name="Riley R."/>
            <person name="Ohm R."/>
            <person name="Sun H."/>
            <person name="Tunlid A."/>
            <person name="Henrissat B."/>
            <person name="Grigoriev I.V."/>
            <person name="Hibbett D.S."/>
            <person name="Martin F."/>
        </authorList>
    </citation>
    <scope>NUCLEOTIDE SEQUENCE [LARGE SCALE GENOMIC DNA]</scope>
    <source>
        <strain evidence="5">MUT 4182</strain>
    </source>
</reference>
<dbReference type="SMART" id="SM00220">
    <property type="entry name" value="S_TKc"/>
    <property type="match status" value="1"/>
</dbReference>
<evidence type="ECO:0000256" key="1">
    <source>
        <dbReference type="PROSITE-ProRule" id="PRU00339"/>
    </source>
</evidence>
<dbReference type="GO" id="GO:0004674">
    <property type="term" value="F:protein serine/threonine kinase activity"/>
    <property type="evidence" value="ECO:0007669"/>
    <property type="project" value="TreeGrafter"/>
</dbReference>
<feature type="region of interest" description="Disordered" evidence="2">
    <location>
        <begin position="662"/>
        <end position="683"/>
    </location>
</feature>